<dbReference type="Proteomes" id="UP000003835">
    <property type="component" value="Unassembled WGS sequence"/>
</dbReference>
<dbReference type="InterPro" id="IPR002545">
    <property type="entry name" value="CheW-lke_dom"/>
</dbReference>
<keyword evidence="3" id="KW-1185">Reference proteome</keyword>
<proteinExistence type="predicted"/>
<accession>B4W4U4</accession>
<dbReference type="HOGENOM" id="CLU_1530114_0_0_3"/>
<dbReference type="SMART" id="SM00260">
    <property type="entry name" value="CheW"/>
    <property type="match status" value="1"/>
</dbReference>
<dbReference type="eggNOG" id="COG0835">
    <property type="taxonomic scope" value="Bacteria"/>
</dbReference>
<protein>
    <recommendedName>
        <fullName evidence="1">CheW-like domain-containing protein</fullName>
    </recommendedName>
</protein>
<dbReference type="InterPro" id="IPR036061">
    <property type="entry name" value="CheW-like_dom_sf"/>
</dbReference>
<gene>
    <name evidence="2" type="ORF">MC7420_1541</name>
</gene>
<dbReference type="PROSITE" id="PS50851">
    <property type="entry name" value="CHEW"/>
    <property type="match status" value="1"/>
</dbReference>
<dbReference type="GO" id="GO:0007165">
    <property type="term" value="P:signal transduction"/>
    <property type="evidence" value="ECO:0007669"/>
    <property type="project" value="InterPro"/>
</dbReference>
<evidence type="ECO:0000259" key="1">
    <source>
        <dbReference type="PROSITE" id="PS50851"/>
    </source>
</evidence>
<dbReference type="STRING" id="118168.MC7420_1541"/>
<reference evidence="2 3" key="1">
    <citation type="submission" date="2008-07" db="EMBL/GenBank/DDBJ databases">
        <authorList>
            <person name="Tandeau de Marsac N."/>
            <person name="Ferriera S."/>
            <person name="Johnson J."/>
            <person name="Kravitz S."/>
            <person name="Beeson K."/>
            <person name="Sutton G."/>
            <person name="Rogers Y.-H."/>
            <person name="Friedman R."/>
            <person name="Frazier M."/>
            <person name="Venter J.C."/>
        </authorList>
    </citation>
    <scope>NUCLEOTIDE SEQUENCE [LARGE SCALE GENOMIC DNA]</scope>
    <source>
        <strain evidence="2 3">PCC 7420</strain>
    </source>
</reference>
<dbReference type="SUPFAM" id="SSF50341">
    <property type="entry name" value="CheW-like"/>
    <property type="match status" value="1"/>
</dbReference>
<evidence type="ECO:0000313" key="2">
    <source>
        <dbReference type="EMBL" id="EDX70797.1"/>
    </source>
</evidence>
<sequence>MAVFSPLSSRRSTNRKPQPTQQLIVFSLYTEGFALPIRAVQKVIPRGKIYGAPQGGAVGLTLYQDQELLVIDVDHRIFKRAELPNLSLSSSQEEAAESARTVSVKWEDDTEQRYLLIVQNRAGKIVGLPIDSPPSLQRVPESAFKPLTADYMAQGNLRCVSALVRQNPEDSPLFLLNPEQLIQSQQTLLPGGN</sequence>
<dbReference type="RefSeq" id="WP_006106361.1">
    <property type="nucleotide sequence ID" value="NZ_DS989881.1"/>
</dbReference>
<dbReference type="GO" id="GO:0006935">
    <property type="term" value="P:chemotaxis"/>
    <property type="evidence" value="ECO:0007669"/>
    <property type="project" value="InterPro"/>
</dbReference>
<dbReference type="AlphaFoldDB" id="B4W4U4"/>
<feature type="domain" description="CheW-like" evidence="1">
    <location>
        <begin position="20"/>
        <end position="187"/>
    </location>
</feature>
<dbReference type="OrthoDB" id="571837at2"/>
<dbReference type="Pfam" id="PF01584">
    <property type="entry name" value="CheW"/>
    <property type="match status" value="1"/>
</dbReference>
<organism evidence="2 3">
    <name type="scientific">Coleofasciculus chthonoplastes PCC 7420</name>
    <dbReference type="NCBI Taxonomy" id="118168"/>
    <lineage>
        <taxon>Bacteria</taxon>
        <taxon>Bacillati</taxon>
        <taxon>Cyanobacteriota</taxon>
        <taxon>Cyanophyceae</taxon>
        <taxon>Coleofasciculales</taxon>
        <taxon>Coleofasciculaceae</taxon>
        <taxon>Coleofasciculus</taxon>
    </lineage>
</organism>
<name>B4W4U4_9CYAN</name>
<dbReference type="EMBL" id="DS989881">
    <property type="protein sequence ID" value="EDX70797.1"/>
    <property type="molecule type" value="Genomic_DNA"/>
</dbReference>
<evidence type="ECO:0000313" key="3">
    <source>
        <dbReference type="Proteomes" id="UP000003835"/>
    </source>
</evidence>